<dbReference type="Gene3D" id="1.10.1740.10">
    <property type="match status" value="1"/>
</dbReference>
<dbReference type="SUPFAM" id="SSF88659">
    <property type="entry name" value="Sigma3 and sigma4 domains of RNA polymerase sigma factors"/>
    <property type="match status" value="1"/>
</dbReference>
<dbReference type="Gene3D" id="1.10.10.10">
    <property type="entry name" value="Winged helix-like DNA-binding domain superfamily/Winged helix DNA-binding domain"/>
    <property type="match status" value="1"/>
</dbReference>
<evidence type="ECO:0000259" key="5">
    <source>
        <dbReference type="Pfam" id="PF04542"/>
    </source>
</evidence>
<dbReference type="OrthoDB" id="1099849at2"/>
<sequence length="182" mass="21794">MNQLKILTEEEFVEGIRQDNRQIMNRLYKIHFPMVLHFVNTNNGTEDEAKDIYQEAFIILYENLQNPDFQLNCKIKTYIYSVCRRLWLKNLYKKNKFLGKIEDFEDFILIEEDEQVDTEIHFGQMEEALNKLGEPCRTILEDYYIQKLSMNQIAEKMGYTNADNAKTQKYKCLNRLKKIIGI</sequence>
<gene>
    <name evidence="6" type="ORF">SAMN04488541_1006101</name>
</gene>
<dbReference type="InterPro" id="IPR039425">
    <property type="entry name" value="RNA_pol_sigma-70-like"/>
</dbReference>
<dbReference type="InterPro" id="IPR036388">
    <property type="entry name" value="WH-like_DNA-bd_sf"/>
</dbReference>
<dbReference type="SUPFAM" id="SSF88946">
    <property type="entry name" value="Sigma2 domain of RNA polymerase sigma factors"/>
    <property type="match status" value="1"/>
</dbReference>
<evidence type="ECO:0000256" key="1">
    <source>
        <dbReference type="ARBA" id="ARBA00010641"/>
    </source>
</evidence>
<keyword evidence="7" id="KW-1185">Reference proteome</keyword>
<dbReference type="PANTHER" id="PTHR43133:SF46">
    <property type="entry name" value="RNA POLYMERASE SIGMA-70 FACTOR ECF SUBFAMILY"/>
    <property type="match status" value="1"/>
</dbReference>
<comment type="similarity">
    <text evidence="1">Belongs to the sigma-70 factor family. ECF subfamily.</text>
</comment>
<evidence type="ECO:0000256" key="4">
    <source>
        <dbReference type="ARBA" id="ARBA00023163"/>
    </source>
</evidence>
<dbReference type="GO" id="GO:0016987">
    <property type="term" value="F:sigma factor activity"/>
    <property type="evidence" value="ECO:0007669"/>
    <property type="project" value="UniProtKB-KW"/>
</dbReference>
<proteinExistence type="inferred from homology"/>
<dbReference type="InterPro" id="IPR013324">
    <property type="entry name" value="RNA_pol_sigma_r3/r4-like"/>
</dbReference>
<dbReference type="STRING" id="1003.SAMN04488541_1006101"/>
<name>A0A1I2D7H7_9BACT</name>
<dbReference type="Pfam" id="PF04542">
    <property type="entry name" value="Sigma70_r2"/>
    <property type="match status" value="1"/>
</dbReference>
<evidence type="ECO:0000313" key="7">
    <source>
        <dbReference type="Proteomes" id="UP000199513"/>
    </source>
</evidence>
<dbReference type="InterPro" id="IPR014284">
    <property type="entry name" value="RNA_pol_sigma-70_dom"/>
</dbReference>
<keyword evidence="2" id="KW-0805">Transcription regulation</keyword>
<dbReference type="InterPro" id="IPR013325">
    <property type="entry name" value="RNA_pol_sigma_r2"/>
</dbReference>
<keyword evidence="3" id="KW-0731">Sigma factor</keyword>
<evidence type="ECO:0000256" key="3">
    <source>
        <dbReference type="ARBA" id="ARBA00023082"/>
    </source>
</evidence>
<dbReference type="Proteomes" id="UP000199513">
    <property type="component" value="Unassembled WGS sequence"/>
</dbReference>
<dbReference type="NCBIfam" id="TIGR02937">
    <property type="entry name" value="sigma70-ECF"/>
    <property type="match status" value="1"/>
</dbReference>
<evidence type="ECO:0000313" key="6">
    <source>
        <dbReference type="EMBL" id="SFE76486.1"/>
    </source>
</evidence>
<dbReference type="InterPro" id="IPR007627">
    <property type="entry name" value="RNA_pol_sigma70_r2"/>
</dbReference>
<dbReference type="RefSeq" id="WP_091541088.1">
    <property type="nucleotide sequence ID" value="NZ_FONY01000006.1"/>
</dbReference>
<evidence type="ECO:0000256" key="2">
    <source>
        <dbReference type="ARBA" id="ARBA00023015"/>
    </source>
</evidence>
<dbReference type="GO" id="GO:0006352">
    <property type="term" value="P:DNA-templated transcription initiation"/>
    <property type="evidence" value="ECO:0007669"/>
    <property type="project" value="InterPro"/>
</dbReference>
<organism evidence="6 7">
    <name type="scientific">Thermoflexibacter ruber</name>
    <dbReference type="NCBI Taxonomy" id="1003"/>
    <lineage>
        <taxon>Bacteria</taxon>
        <taxon>Pseudomonadati</taxon>
        <taxon>Bacteroidota</taxon>
        <taxon>Cytophagia</taxon>
        <taxon>Cytophagales</taxon>
        <taxon>Thermoflexibacteraceae</taxon>
        <taxon>Thermoflexibacter</taxon>
    </lineage>
</organism>
<dbReference type="AlphaFoldDB" id="A0A1I2D7H7"/>
<keyword evidence="4" id="KW-0804">Transcription</keyword>
<reference evidence="6 7" key="1">
    <citation type="submission" date="2016-10" db="EMBL/GenBank/DDBJ databases">
        <authorList>
            <person name="de Groot N.N."/>
        </authorList>
    </citation>
    <scope>NUCLEOTIDE SEQUENCE [LARGE SCALE GENOMIC DNA]</scope>
    <source>
        <strain>GEY</strain>
        <strain evidence="7">DSM 9560</strain>
    </source>
</reference>
<dbReference type="PANTHER" id="PTHR43133">
    <property type="entry name" value="RNA POLYMERASE ECF-TYPE SIGMA FACTO"/>
    <property type="match status" value="1"/>
</dbReference>
<dbReference type="EMBL" id="FONY01000006">
    <property type="protein sequence ID" value="SFE76486.1"/>
    <property type="molecule type" value="Genomic_DNA"/>
</dbReference>
<protein>
    <submittedName>
        <fullName evidence="6">RNA polymerase sigma factor, sigma-70 family</fullName>
    </submittedName>
</protein>
<accession>A0A1I2D7H7</accession>
<feature type="domain" description="RNA polymerase sigma-70 region 2" evidence="5">
    <location>
        <begin position="27"/>
        <end position="95"/>
    </location>
</feature>